<dbReference type="GO" id="GO:0097367">
    <property type="term" value="F:carbohydrate derivative binding"/>
    <property type="evidence" value="ECO:0007669"/>
    <property type="project" value="InterPro"/>
</dbReference>
<dbReference type="PANTHER" id="PTHR38418:SF2">
    <property type="entry name" value="SUGAR ISOMERASE, KPSF_GUTQ (AFU_ORTHOLOGUE AFUA_6G08860)"/>
    <property type="match status" value="1"/>
</dbReference>
<gene>
    <name evidence="2" type="ORF">AC631_04305</name>
</gene>
<dbReference type="GO" id="GO:1901135">
    <property type="term" value="P:carbohydrate derivative metabolic process"/>
    <property type="evidence" value="ECO:0007669"/>
    <property type="project" value="InterPro"/>
</dbReference>
<dbReference type="SUPFAM" id="SSF53697">
    <property type="entry name" value="SIS domain"/>
    <property type="match status" value="1"/>
</dbReference>
<reference evidence="2 3" key="1">
    <citation type="submission" date="2015-11" db="EMBL/GenBank/DDBJ databases">
        <title>The genome of Debaryomyces fabryi.</title>
        <authorList>
            <person name="Tafer H."/>
            <person name="Lopandic K."/>
        </authorList>
    </citation>
    <scope>NUCLEOTIDE SEQUENCE [LARGE SCALE GENOMIC DNA]</scope>
    <source>
        <strain evidence="2 3">CBS 789</strain>
    </source>
</reference>
<dbReference type="RefSeq" id="XP_015466037.1">
    <property type="nucleotide sequence ID" value="XM_015613134.1"/>
</dbReference>
<keyword evidence="3" id="KW-1185">Reference proteome</keyword>
<organism evidence="2 3">
    <name type="scientific">Debaryomyces fabryi</name>
    <dbReference type="NCBI Taxonomy" id="58627"/>
    <lineage>
        <taxon>Eukaryota</taxon>
        <taxon>Fungi</taxon>
        <taxon>Dikarya</taxon>
        <taxon>Ascomycota</taxon>
        <taxon>Saccharomycotina</taxon>
        <taxon>Pichiomycetes</taxon>
        <taxon>Debaryomycetaceae</taxon>
        <taxon>Debaryomyces</taxon>
    </lineage>
</organism>
<dbReference type="Gene3D" id="3.40.50.10490">
    <property type="entry name" value="Glucose-6-phosphate isomerase like protein, domain 1"/>
    <property type="match status" value="1"/>
</dbReference>
<dbReference type="GeneID" id="26841314"/>
<dbReference type="CDD" id="cd05014">
    <property type="entry name" value="SIS_Kpsf"/>
    <property type="match status" value="1"/>
</dbReference>
<comment type="caution">
    <text evidence="2">The sequence shown here is derived from an EMBL/GenBank/DDBJ whole genome shotgun (WGS) entry which is preliminary data.</text>
</comment>
<dbReference type="PROSITE" id="PS51464">
    <property type="entry name" value="SIS"/>
    <property type="match status" value="1"/>
</dbReference>
<dbReference type="InterPro" id="IPR001347">
    <property type="entry name" value="SIS_dom"/>
</dbReference>
<dbReference type="InterPro" id="IPR035474">
    <property type="entry name" value="SIS_Kpsf"/>
</dbReference>
<dbReference type="Pfam" id="PF01380">
    <property type="entry name" value="SIS"/>
    <property type="match status" value="1"/>
</dbReference>
<evidence type="ECO:0000313" key="2">
    <source>
        <dbReference type="EMBL" id="KRZ99934.1"/>
    </source>
</evidence>
<sequence length="389" mass="42886">MDKCVYERRAERALNSINKTLGSQREAMSHLVDQYSKSGYSQINLLNSLEILFQSILRGGKVVVSGIGKSFKISSKLVATLNSLSIQSAALHASEGLHGDLGIIRENDALIFVTASGNTPELLQLLPHIPKSIPIILLTCSRNSKLSNHPQVNSMLYADLPSNLNEESIHGIPAPTVSATLSMVLADATILALSEMIEEDALKRKKLFSMKHPGGSIGADLSHLNENLVKLTTSDIKSTARTFSLNTNSSSLLSLNQLRKSFDNINGDSSNFSSLAVSDDEDVLDSKFLKENSILQNSLLSSDPSQRVLITEDELNSTSCVTEPKVLKWITLYDFVVCIKADDTNRARAILCDQIRELYRSEIGDHECNGEIWELFHLKLVTRFKEVQL</sequence>
<dbReference type="EMBL" id="LMYN01000112">
    <property type="protein sequence ID" value="KRZ99934.1"/>
    <property type="molecule type" value="Genomic_DNA"/>
</dbReference>
<dbReference type="OrthoDB" id="1872003at2759"/>
<protein>
    <recommendedName>
        <fullName evidence="1">SIS domain-containing protein</fullName>
    </recommendedName>
</protein>
<name>A0A0V1PVD5_9ASCO</name>
<evidence type="ECO:0000313" key="3">
    <source>
        <dbReference type="Proteomes" id="UP000054251"/>
    </source>
</evidence>
<evidence type="ECO:0000259" key="1">
    <source>
        <dbReference type="PROSITE" id="PS51464"/>
    </source>
</evidence>
<accession>A0A0V1PVD5</accession>
<feature type="domain" description="SIS" evidence="1">
    <location>
        <begin position="52"/>
        <end position="207"/>
    </location>
</feature>
<dbReference type="InterPro" id="IPR046348">
    <property type="entry name" value="SIS_dom_sf"/>
</dbReference>
<dbReference type="PANTHER" id="PTHR38418">
    <property type="entry name" value="SUGAR ISOMERASE, KPSF/GUTQ (AFU_ORTHOLOGUE AFUA_6G08860)"/>
    <property type="match status" value="1"/>
</dbReference>
<proteinExistence type="predicted"/>
<dbReference type="Proteomes" id="UP000054251">
    <property type="component" value="Unassembled WGS sequence"/>
</dbReference>
<dbReference type="AlphaFoldDB" id="A0A0V1PVD5"/>